<proteinExistence type="predicted"/>
<dbReference type="AlphaFoldDB" id="A0A1F7JKL5"/>
<protein>
    <recommendedName>
        <fullName evidence="3">Addiction module toxin RelE</fullName>
    </recommendedName>
</protein>
<sequence>MSKLSSYKIFFYRTSSGKEIVIDFIDSFSNKRMLKIRTEIRLLEEYGLSLLSTSKVKKLAGYTNLYELRIKAGIQIRLFFAFVSPDSILILHGFIKKTNKTPLNEIKTAINRVKEFDTSEVY</sequence>
<dbReference type="Proteomes" id="UP000176376">
    <property type="component" value="Unassembled WGS sequence"/>
</dbReference>
<evidence type="ECO:0000313" key="2">
    <source>
        <dbReference type="Proteomes" id="UP000176376"/>
    </source>
</evidence>
<dbReference type="STRING" id="1802074.A3J15_02815"/>
<dbReference type="Pfam" id="PF05973">
    <property type="entry name" value="Gp49"/>
    <property type="match status" value="1"/>
</dbReference>
<gene>
    <name evidence="1" type="ORF">A3J15_02815</name>
</gene>
<evidence type="ECO:0000313" key="1">
    <source>
        <dbReference type="EMBL" id="OGK56151.1"/>
    </source>
</evidence>
<reference evidence="1 2" key="1">
    <citation type="journal article" date="2016" name="Nat. Commun.">
        <title>Thousands of microbial genomes shed light on interconnected biogeochemical processes in an aquifer system.</title>
        <authorList>
            <person name="Anantharaman K."/>
            <person name="Brown C.T."/>
            <person name="Hug L.A."/>
            <person name="Sharon I."/>
            <person name="Castelle C.J."/>
            <person name="Probst A.J."/>
            <person name="Thomas B.C."/>
            <person name="Singh A."/>
            <person name="Wilkins M.J."/>
            <person name="Karaoz U."/>
            <person name="Brodie E.L."/>
            <person name="Williams K.H."/>
            <person name="Hubbard S.S."/>
            <person name="Banfield J.F."/>
        </authorList>
    </citation>
    <scope>NUCLEOTIDE SEQUENCE [LARGE SCALE GENOMIC DNA]</scope>
</reference>
<dbReference type="EMBL" id="MGAY01000046">
    <property type="protein sequence ID" value="OGK56151.1"/>
    <property type="molecule type" value="Genomic_DNA"/>
</dbReference>
<comment type="caution">
    <text evidence="1">The sequence shown here is derived from an EMBL/GenBank/DDBJ whole genome shotgun (WGS) entry which is preliminary data.</text>
</comment>
<name>A0A1F7JKL5_9BACT</name>
<dbReference type="InterPro" id="IPR009241">
    <property type="entry name" value="HigB-like"/>
</dbReference>
<evidence type="ECO:0008006" key="3">
    <source>
        <dbReference type="Google" id="ProtNLM"/>
    </source>
</evidence>
<accession>A0A1F7JKL5</accession>
<organism evidence="1 2">
    <name type="scientific">Candidatus Roizmanbacteria bacterium RIFCSPLOWO2_02_FULL_38_10</name>
    <dbReference type="NCBI Taxonomy" id="1802074"/>
    <lineage>
        <taxon>Bacteria</taxon>
        <taxon>Candidatus Roizmaniibacteriota</taxon>
    </lineage>
</organism>